<sequence>MYRNAKTIRQDAPCRRRAPVPLPAPGCGNGERRARSGLGGALSRTSSRVKPRDGRWRQPRTVLRVREALGKLSPTRERWSPARHEMLRNAYATDA</sequence>
<comment type="caution">
    <text evidence="2">The sequence shown here is derived from an EMBL/GenBank/DDBJ whole genome shotgun (WGS) entry which is preliminary data.</text>
</comment>
<gene>
    <name evidence="2" type="ORF">SKAU_G00292860</name>
</gene>
<name>A0A9Q1EU42_SYNKA</name>
<dbReference type="Proteomes" id="UP001152622">
    <property type="component" value="Chromosome 12"/>
</dbReference>
<dbReference type="AlphaFoldDB" id="A0A9Q1EU42"/>
<dbReference type="EMBL" id="JAINUF010000012">
    <property type="protein sequence ID" value="KAJ8345093.1"/>
    <property type="molecule type" value="Genomic_DNA"/>
</dbReference>
<accession>A0A9Q1EU42</accession>
<proteinExistence type="predicted"/>
<protein>
    <submittedName>
        <fullName evidence="2">Uncharacterized protein</fullName>
    </submittedName>
</protein>
<reference evidence="2" key="1">
    <citation type="journal article" date="2023" name="Science">
        <title>Genome structures resolve the early diversification of teleost fishes.</title>
        <authorList>
            <person name="Parey E."/>
            <person name="Louis A."/>
            <person name="Montfort J."/>
            <person name="Bouchez O."/>
            <person name="Roques C."/>
            <person name="Iampietro C."/>
            <person name="Lluch J."/>
            <person name="Castinel A."/>
            <person name="Donnadieu C."/>
            <person name="Desvignes T."/>
            <person name="Floi Bucao C."/>
            <person name="Jouanno E."/>
            <person name="Wen M."/>
            <person name="Mejri S."/>
            <person name="Dirks R."/>
            <person name="Jansen H."/>
            <person name="Henkel C."/>
            <person name="Chen W.J."/>
            <person name="Zahm M."/>
            <person name="Cabau C."/>
            <person name="Klopp C."/>
            <person name="Thompson A.W."/>
            <person name="Robinson-Rechavi M."/>
            <person name="Braasch I."/>
            <person name="Lecointre G."/>
            <person name="Bobe J."/>
            <person name="Postlethwait J.H."/>
            <person name="Berthelot C."/>
            <person name="Roest Crollius H."/>
            <person name="Guiguen Y."/>
        </authorList>
    </citation>
    <scope>NUCLEOTIDE SEQUENCE</scope>
    <source>
        <strain evidence="2">WJC10195</strain>
    </source>
</reference>
<feature type="region of interest" description="Disordered" evidence="1">
    <location>
        <begin position="1"/>
        <end position="57"/>
    </location>
</feature>
<evidence type="ECO:0000313" key="2">
    <source>
        <dbReference type="EMBL" id="KAJ8345093.1"/>
    </source>
</evidence>
<organism evidence="2 3">
    <name type="scientific">Synaphobranchus kaupii</name>
    <name type="common">Kaup's arrowtooth eel</name>
    <dbReference type="NCBI Taxonomy" id="118154"/>
    <lineage>
        <taxon>Eukaryota</taxon>
        <taxon>Metazoa</taxon>
        <taxon>Chordata</taxon>
        <taxon>Craniata</taxon>
        <taxon>Vertebrata</taxon>
        <taxon>Euteleostomi</taxon>
        <taxon>Actinopterygii</taxon>
        <taxon>Neopterygii</taxon>
        <taxon>Teleostei</taxon>
        <taxon>Anguilliformes</taxon>
        <taxon>Synaphobranchidae</taxon>
        <taxon>Synaphobranchus</taxon>
    </lineage>
</organism>
<evidence type="ECO:0000313" key="3">
    <source>
        <dbReference type="Proteomes" id="UP001152622"/>
    </source>
</evidence>
<keyword evidence="3" id="KW-1185">Reference proteome</keyword>
<evidence type="ECO:0000256" key="1">
    <source>
        <dbReference type="SAM" id="MobiDB-lite"/>
    </source>
</evidence>